<dbReference type="GeneID" id="88180200"/>
<dbReference type="InterPro" id="IPR000408">
    <property type="entry name" value="Reg_chr_condens"/>
</dbReference>
<dbReference type="InterPro" id="IPR009091">
    <property type="entry name" value="RCC1/BLIP-II"/>
</dbReference>
<dbReference type="STRING" id="294750.A0A095CD02"/>
<feature type="repeat" description="RCC1" evidence="1">
    <location>
        <begin position="308"/>
        <end position="370"/>
    </location>
</feature>
<dbReference type="EMBL" id="CP025769">
    <property type="protein sequence ID" value="KGB78395.1"/>
    <property type="molecule type" value="Genomic_DNA"/>
</dbReference>
<dbReference type="Gene3D" id="2.130.10.30">
    <property type="entry name" value="Regulator of chromosome condensation 1/beta-lactamase-inhibitor protein II"/>
    <property type="match status" value="1"/>
</dbReference>
<dbReference type="Pfam" id="PF00415">
    <property type="entry name" value="RCC1"/>
    <property type="match status" value="1"/>
</dbReference>
<feature type="region of interest" description="Disordered" evidence="2">
    <location>
        <begin position="256"/>
        <end position="275"/>
    </location>
</feature>
<dbReference type="AlphaFoldDB" id="A0A095CD02"/>
<dbReference type="PROSITE" id="PS50012">
    <property type="entry name" value="RCC1_3"/>
    <property type="match status" value="1"/>
</dbReference>
<reference evidence="3 4" key="1">
    <citation type="journal article" date="2011" name="MBio">
        <title>Genome variation in Cryptococcus gattii, an emerging pathogen of immunocompetent hosts.</title>
        <authorList>
            <person name="D'Souza C.A."/>
            <person name="Kronstad J.W."/>
            <person name="Taylor G."/>
            <person name="Warren R."/>
            <person name="Yuen M."/>
            <person name="Hu G."/>
            <person name="Jung W.H."/>
            <person name="Sham A."/>
            <person name="Kidd S.E."/>
            <person name="Tangen K."/>
            <person name="Lee N."/>
            <person name="Zeilmaker T."/>
            <person name="Sawkins J."/>
            <person name="McVicker G."/>
            <person name="Shah S."/>
            <person name="Gnerre S."/>
            <person name="Griggs A."/>
            <person name="Zeng Q."/>
            <person name="Bartlett K."/>
            <person name="Li W."/>
            <person name="Wang X."/>
            <person name="Heitman J."/>
            <person name="Stajich J.E."/>
            <person name="Fraser J.A."/>
            <person name="Meyer W."/>
            <person name="Carter D."/>
            <person name="Schein J."/>
            <person name="Krzywinski M."/>
            <person name="Kwon-Chung K.J."/>
            <person name="Varma A."/>
            <person name="Wang J."/>
            <person name="Brunham R."/>
            <person name="Fyfe M."/>
            <person name="Ouellette B.F."/>
            <person name="Siddiqui A."/>
            <person name="Marra M."/>
            <person name="Jones S."/>
            <person name="Holt R."/>
            <person name="Birren B.W."/>
            <person name="Galagan J.E."/>
            <person name="Cuomo C.A."/>
        </authorList>
    </citation>
    <scope>NUCLEOTIDE SEQUENCE [LARGE SCALE GENOMIC DNA]</scope>
    <source>
        <strain evidence="3 4">R265</strain>
    </source>
</reference>
<dbReference type="GO" id="GO:0005743">
    <property type="term" value="C:mitochondrial inner membrane"/>
    <property type="evidence" value="ECO:0007669"/>
    <property type="project" value="TreeGrafter"/>
</dbReference>
<dbReference type="GO" id="GO:0034551">
    <property type="term" value="P:mitochondrial respiratory chain complex III assembly"/>
    <property type="evidence" value="ECO:0007669"/>
    <property type="project" value="TreeGrafter"/>
</dbReference>
<dbReference type="Proteomes" id="UP000029445">
    <property type="component" value="Chromosome 11"/>
</dbReference>
<name>A0A095CD02_CRYD2</name>
<dbReference type="VEuPathDB" id="FungiDB:CNBG_3957"/>
<dbReference type="SUPFAM" id="SSF50985">
    <property type="entry name" value="RCC1/BLIP-II"/>
    <property type="match status" value="1"/>
</dbReference>
<accession>A0A095CD02</accession>
<dbReference type="OrthoDB" id="10256179at2759"/>
<evidence type="ECO:0000313" key="3">
    <source>
        <dbReference type="EMBL" id="KGB78395.1"/>
    </source>
</evidence>
<dbReference type="HOGENOM" id="CLU_021989_0_0_1"/>
<evidence type="ECO:0000256" key="2">
    <source>
        <dbReference type="SAM" id="MobiDB-lite"/>
    </source>
</evidence>
<keyword evidence="4" id="KW-1185">Reference proteome</keyword>
<protein>
    <submittedName>
        <fullName evidence="3">Uncharacterized protein</fullName>
    </submittedName>
</protein>
<proteinExistence type="predicted"/>
<organism evidence="3 4">
    <name type="scientific">Cryptococcus deuterogattii (strain R265)</name>
    <name type="common">Cryptococcus gattii VGII (strain R265)</name>
    <dbReference type="NCBI Taxonomy" id="294750"/>
    <lineage>
        <taxon>Eukaryota</taxon>
        <taxon>Fungi</taxon>
        <taxon>Dikarya</taxon>
        <taxon>Basidiomycota</taxon>
        <taxon>Agaricomycotina</taxon>
        <taxon>Tremellomycetes</taxon>
        <taxon>Tremellales</taxon>
        <taxon>Cryptococcaceae</taxon>
        <taxon>Cryptococcus</taxon>
        <taxon>Cryptococcus gattii species complex</taxon>
    </lineage>
</organism>
<evidence type="ECO:0000256" key="1">
    <source>
        <dbReference type="PROSITE-ProRule" id="PRU00235"/>
    </source>
</evidence>
<dbReference type="OMA" id="YDQPHEI"/>
<dbReference type="KEGG" id="cdeu:CNBG_3957"/>
<sequence length="577" mass="61314">MLRLDRTLPLITASGIALTLYATHTQLHPLKLDSVLLTTKKVKPATTTFPPYTPIGWGSNRNLTLIPLQSNQDKEHGQETPGLVKRPAPLLHLGGTPLRDLVIAENYAAALDANGDCWLWGKGYDPTGRIGKGLVGKDLKTLIPGQSKVFALSRSGKIYVFSPDSSLHSSSASSSTSDSSSWLSHFTSSQTQDIPHVELEASGGLSWGEKWKQVAVGRHHVLALTTKGRIFSMPLSEKGNDFRQLGTREELVANETPLATSLSRSSSPRPSKDITYRTHLDPIPSLSKIPITHIATASNTSYAITSTSRLLSWGANSLGQTGLGGSNTTPLVPVPIEIVLNKAYPAGPPTNVECLDVKAGGETAFFTVKRTHPGRRGEWVDLLACGSGLMGALGTGSYSSAQGVPGKVKVISGLQEYSEKEKTFKPLGIYQLSVSPSAGSGSGSGISGVEGEGEGGMGGTHVFAVLDTLRGGEGKEYGRDVFAWGANVEYQLGMGKRTSAPIPTYIPTLGSKLDHSGGWHGNELDVASVDANRLQLHTSPSIPAYSPTGQLLRRRVKCEETIVAGCGSSVVYWKIVE</sequence>
<reference evidence="3 4" key="2">
    <citation type="journal article" date="2018" name="Proc. Natl. Acad. Sci.">
        <title>RNAi is a critical determinant of centromere evolution in closely related fungi.</title>
        <authorList>
            <person name="Yadav V."/>
            <person name="Sun S."/>
            <person name="Billmyre R.B."/>
            <person name="Thimmappa B.C."/>
            <person name="Shea T."/>
            <person name="Lintner R."/>
            <person name="Bakkeren G."/>
            <person name="Cuomo C.A."/>
            <person name="Heitman J."/>
            <person name="Sanyal K."/>
        </authorList>
    </citation>
    <scope>NUCLEOTIDE SEQUENCE [LARGE SCALE GENOMIC DNA]</scope>
    <source>
        <strain evidence="3 4">R265</strain>
    </source>
</reference>
<dbReference type="InterPro" id="IPR053245">
    <property type="entry name" value="MitoProcess-Associated"/>
</dbReference>
<gene>
    <name evidence="3" type="ORF">CNBG_3957</name>
</gene>
<dbReference type="PANTHER" id="PTHR47563:SF1">
    <property type="entry name" value="PROTEIN FMP25, MITOCHONDRIAL"/>
    <property type="match status" value="1"/>
</dbReference>
<dbReference type="PANTHER" id="PTHR47563">
    <property type="entry name" value="PROTEIN FMP25, MITOCHONDRIAL"/>
    <property type="match status" value="1"/>
</dbReference>
<dbReference type="RefSeq" id="XP_062884143.1">
    <property type="nucleotide sequence ID" value="XM_063027925.1"/>
</dbReference>
<evidence type="ECO:0000313" key="4">
    <source>
        <dbReference type="Proteomes" id="UP000029445"/>
    </source>
</evidence>